<gene>
    <name evidence="4" type="ORF">HPB52_006426</name>
</gene>
<feature type="domain" description="HTH CENPB-type" evidence="3">
    <location>
        <begin position="121"/>
        <end position="161"/>
    </location>
</feature>
<protein>
    <recommendedName>
        <fullName evidence="3">HTH CENPB-type domain-containing protein</fullName>
    </recommendedName>
</protein>
<keyword evidence="5" id="KW-1185">Reference proteome</keyword>
<dbReference type="InterPro" id="IPR006600">
    <property type="entry name" value="HTH_CenpB_DNA-bd_dom"/>
</dbReference>
<proteinExistence type="predicted"/>
<dbReference type="VEuPathDB" id="VectorBase:RSAN_058084"/>
<organism evidence="4 5">
    <name type="scientific">Rhipicephalus sanguineus</name>
    <name type="common">Brown dog tick</name>
    <name type="synonym">Ixodes sanguineus</name>
    <dbReference type="NCBI Taxonomy" id="34632"/>
    <lineage>
        <taxon>Eukaryota</taxon>
        <taxon>Metazoa</taxon>
        <taxon>Ecdysozoa</taxon>
        <taxon>Arthropoda</taxon>
        <taxon>Chelicerata</taxon>
        <taxon>Arachnida</taxon>
        <taxon>Acari</taxon>
        <taxon>Parasitiformes</taxon>
        <taxon>Ixodida</taxon>
        <taxon>Ixodoidea</taxon>
        <taxon>Ixodidae</taxon>
        <taxon>Rhipicephalinae</taxon>
        <taxon>Rhipicephalus</taxon>
        <taxon>Rhipicephalus</taxon>
    </lineage>
</organism>
<dbReference type="VEuPathDB" id="VectorBase:RSAN_048225"/>
<evidence type="ECO:0000256" key="1">
    <source>
        <dbReference type="ARBA" id="ARBA00004123"/>
    </source>
</evidence>
<keyword evidence="2" id="KW-0238">DNA-binding</keyword>
<name>A0A9D4T1M6_RHISA</name>
<dbReference type="GO" id="GO:0005634">
    <property type="term" value="C:nucleus"/>
    <property type="evidence" value="ECO:0007669"/>
    <property type="project" value="UniProtKB-SubCell"/>
</dbReference>
<dbReference type="EMBL" id="JABSTV010001248">
    <property type="protein sequence ID" value="KAH7968175.1"/>
    <property type="molecule type" value="Genomic_DNA"/>
</dbReference>
<evidence type="ECO:0000256" key="2">
    <source>
        <dbReference type="ARBA" id="ARBA00023125"/>
    </source>
</evidence>
<comment type="caution">
    <text evidence="4">The sequence shown here is derived from an EMBL/GenBank/DDBJ whole genome shotgun (WGS) entry which is preliminary data.</text>
</comment>
<sequence>MRRETRFNGCSPISVDINTSVTNQSNWSNQIKQHRRLSPAVAAVLTFPVAVIWSSEVEIVLCVDILTEPNAGKKQGDICRERDIAPSAVATILSDREKIVKLHRESQLAPSRKCLRLGNYQTVNDAALTWFKDARQHSVPLSGPIIQEKARQFTVTLGTSGFDAKVNIRRAAEMLTGSWWNVKASTIRNCWQKAGLLETLLTPQDCEPTPRDCDDKAKLDPELWNRLTEKLPVDAAVTFEDYVDSDCAAATSAELTCKEIKTRSYLGCCKDVPDDMLRKVADMEADMHQRLLSTRQKKITDFFKQ</sequence>
<dbReference type="Gene3D" id="1.10.10.60">
    <property type="entry name" value="Homeodomain-like"/>
    <property type="match status" value="2"/>
</dbReference>
<dbReference type="AlphaFoldDB" id="A0A9D4T1M6"/>
<comment type="subcellular location">
    <subcellularLocation>
        <location evidence="1">Nucleus</location>
    </subcellularLocation>
</comment>
<dbReference type="PANTHER" id="PTHR19303:SF73">
    <property type="entry name" value="PROTEIN PDC2"/>
    <property type="match status" value="1"/>
</dbReference>
<dbReference type="InterPro" id="IPR009057">
    <property type="entry name" value="Homeodomain-like_sf"/>
</dbReference>
<dbReference type="InterPro" id="IPR050863">
    <property type="entry name" value="CenT-Element_Derived"/>
</dbReference>
<reference evidence="4" key="2">
    <citation type="submission" date="2021-09" db="EMBL/GenBank/DDBJ databases">
        <authorList>
            <person name="Jia N."/>
            <person name="Wang J."/>
            <person name="Shi W."/>
            <person name="Du L."/>
            <person name="Sun Y."/>
            <person name="Zhan W."/>
            <person name="Jiang J."/>
            <person name="Wang Q."/>
            <person name="Zhang B."/>
            <person name="Ji P."/>
            <person name="Sakyi L.B."/>
            <person name="Cui X."/>
            <person name="Yuan T."/>
            <person name="Jiang B."/>
            <person name="Yang W."/>
            <person name="Lam T.T.-Y."/>
            <person name="Chang Q."/>
            <person name="Ding S."/>
            <person name="Wang X."/>
            <person name="Zhu J."/>
            <person name="Ruan X."/>
            <person name="Zhao L."/>
            <person name="Wei J."/>
            <person name="Que T."/>
            <person name="Du C."/>
            <person name="Cheng J."/>
            <person name="Dai P."/>
            <person name="Han X."/>
            <person name="Huang E."/>
            <person name="Gao Y."/>
            <person name="Liu J."/>
            <person name="Shao H."/>
            <person name="Ye R."/>
            <person name="Li L."/>
            <person name="Wei W."/>
            <person name="Wang X."/>
            <person name="Wang C."/>
            <person name="Huo Q."/>
            <person name="Li W."/>
            <person name="Guo W."/>
            <person name="Chen H."/>
            <person name="Chen S."/>
            <person name="Zhou L."/>
            <person name="Zhou L."/>
            <person name="Ni X."/>
            <person name="Tian J."/>
            <person name="Zhou Y."/>
            <person name="Sheng Y."/>
            <person name="Liu T."/>
            <person name="Pan Y."/>
            <person name="Xia L."/>
            <person name="Li J."/>
            <person name="Zhao F."/>
            <person name="Cao W."/>
        </authorList>
    </citation>
    <scope>NUCLEOTIDE SEQUENCE</scope>
    <source>
        <strain evidence="4">Rsan-2018</strain>
        <tissue evidence="4">Larvae</tissue>
    </source>
</reference>
<dbReference type="Pfam" id="PF03221">
    <property type="entry name" value="HTH_Tnp_Tc5"/>
    <property type="match status" value="1"/>
</dbReference>
<reference evidence="4" key="1">
    <citation type="journal article" date="2020" name="Cell">
        <title>Large-Scale Comparative Analyses of Tick Genomes Elucidate Their Genetic Diversity and Vector Capacities.</title>
        <authorList>
            <consortium name="Tick Genome and Microbiome Consortium (TIGMIC)"/>
            <person name="Jia N."/>
            <person name="Wang J."/>
            <person name="Shi W."/>
            <person name="Du L."/>
            <person name="Sun Y."/>
            <person name="Zhan W."/>
            <person name="Jiang J.F."/>
            <person name="Wang Q."/>
            <person name="Zhang B."/>
            <person name="Ji P."/>
            <person name="Bell-Sakyi L."/>
            <person name="Cui X.M."/>
            <person name="Yuan T.T."/>
            <person name="Jiang B.G."/>
            <person name="Yang W.F."/>
            <person name="Lam T.T."/>
            <person name="Chang Q.C."/>
            <person name="Ding S.J."/>
            <person name="Wang X.J."/>
            <person name="Zhu J.G."/>
            <person name="Ruan X.D."/>
            <person name="Zhao L."/>
            <person name="Wei J.T."/>
            <person name="Ye R.Z."/>
            <person name="Que T.C."/>
            <person name="Du C.H."/>
            <person name="Zhou Y.H."/>
            <person name="Cheng J.X."/>
            <person name="Dai P.F."/>
            <person name="Guo W.B."/>
            <person name="Han X.H."/>
            <person name="Huang E.J."/>
            <person name="Li L.F."/>
            <person name="Wei W."/>
            <person name="Gao Y.C."/>
            <person name="Liu J.Z."/>
            <person name="Shao H.Z."/>
            <person name="Wang X."/>
            <person name="Wang C.C."/>
            <person name="Yang T.C."/>
            <person name="Huo Q.B."/>
            <person name="Li W."/>
            <person name="Chen H.Y."/>
            <person name="Chen S.E."/>
            <person name="Zhou L.G."/>
            <person name="Ni X.B."/>
            <person name="Tian J.H."/>
            <person name="Sheng Y."/>
            <person name="Liu T."/>
            <person name="Pan Y.S."/>
            <person name="Xia L.Y."/>
            <person name="Li J."/>
            <person name="Zhao F."/>
            <person name="Cao W.C."/>
        </authorList>
    </citation>
    <scope>NUCLEOTIDE SEQUENCE</scope>
    <source>
        <strain evidence="4">Rsan-2018</strain>
    </source>
</reference>
<dbReference type="GO" id="GO:0003677">
    <property type="term" value="F:DNA binding"/>
    <property type="evidence" value="ECO:0007669"/>
    <property type="project" value="UniProtKB-KW"/>
</dbReference>
<dbReference type="PANTHER" id="PTHR19303">
    <property type="entry name" value="TRANSPOSON"/>
    <property type="match status" value="1"/>
</dbReference>
<evidence type="ECO:0000259" key="3">
    <source>
        <dbReference type="Pfam" id="PF03221"/>
    </source>
</evidence>
<dbReference type="Proteomes" id="UP000821837">
    <property type="component" value="Unassembled WGS sequence"/>
</dbReference>
<accession>A0A9D4T1M6</accession>
<evidence type="ECO:0000313" key="4">
    <source>
        <dbReference type="EMBL" id="KAH7968175.1"/>
    </source>
</evidence>
<evidence type="ECO:0000313" key="5">
    <source>
        <dbReference type="Proteomes" id="UP000821837"/>
    </source>
</evidence>
<dbReference type="SUPFAM" id="SSF46689">
    <property type="entry name" value="Homeodomain-like"/>
    <property type="match status" value="1"/>
</dbReference>